<comment type="similarity">
    <text evidence="2 8">Belongs to the glycosyl hydrolase 28 family.</text>
</comment>
<evidence type="ECO:0000256" key="7">
    <source>
        <dbReference type="ARBA" id="ARBA00023316"/>
    </source>
</evidence>
<dbReference type="InterPro" id="IPR000743">
    <property type="entry name" value="Glyco_hydro_28"/>
</dbReference>
<keyword evidence="4" id="KW-0964">Secreted</keyword>
<proteinExistence type="inferred from homology"/>
<evidence type="ECO:0000313" key="9">
    <source>
        <dbReference type="EMBL" id="KAE9592391.1"/>
    </source>
</evidence>
<dbReference type="AlphaFoldDB" id="A0A6A4NTN0"/>
<name>A0A6A4NTN0_LUPAL</name>
<comment type="subcellular location">
    <subcellularLocation>
        <location evidence="1">Secreted</location>
        <location evidence="1">Cell wall</location>
    </subcellularLocation>
</comment>
<gene>
    <name evidence="9" type="ORF">Lalb_Chr19g0128811</name>
</gene>
<evidence type="ECO:0000256" key="6">
    <source>
        <dbReference type="ARBA" id="ARBA00023295"/>
    </source>
</evidence>
<keyword evidence="5 8" id="KW-0378">Hydrolase</keyword>
<dbReference type="GO" id="GO:0004650">
    <property type="term" value="F:polygalacturonase activity"/>
    <property type="evidence" value="ECO:0007669"/>
    <property type="project" value="InterPro"/>
</dbReference>
<dbReference type="GO" id="GO:0005975">
    <property type="term" value="P:carbohydrate metabolic process"/>
    <property type="evidence" value="ECO:0007669"/>
    <property type="project" value="InterPro"/>
</dbReference>
<reference evidence="10" key="1">
    <citation type="journal article" date="2020" name="Nat. Commun.">
        <title>Genome sequence of the cluster root forming white lupin.</title>
        <authorList>
            <person name="Hufnagel B."/>
            <person name="Marques A."/>
            <person name="Soriano A."/>
            <person name="Marques L."/>
            <person name="Divol F."/>
            <person name="Doumas P."/>
            <person name="Sallet E."/>
            <person name="Mancinotti D."/>
            <person name="Carrere S."/>
            <person name="Marande W."/>
            <person name="Arribat S."/>
            <person name="Keller J."/>
            <person name="Huneau C."/>
            <person name="Blein T."/>
            <person name="Aime D."/>
            <person name="Laguerre M."/>
            <person name="Taylor J."/>
            <person name="Schubert V."/>
            <person name="Nelson M."/>
            <person name="Geu-Flores F."/>
            <person name="Crespi M."/>
            <person name="Gallardo-Guerrero K."/>
            <person name="Delaux P.-M."/>
            <person name="Salse J."/>
            <person name="Berges H."/>
            <person name="Guyot R."/>
            <person name="Gouzy J."/>
            <person name="Peret B."/>
        </authorList>
    </citation>
    <scope>NUCLEOTIDE SEQUENCE [LARGE SCALE GENOMIC DNA]</scope>
    <source>
        <strain evidence="10">cv. Amiga</strain>
    </source>
</reference>
<dbReference type="InterPro" id="IPR006626">
    <property type="entry name" value="PbH1"/>
</dbReference>
<dbReference type="InterPro" id="IPR012334">
    <property type="entry name" value="Pectin_lyas_fold"/>
</dbReference>
<dbReference type="SMART" id="SM00710">
    <property type="entry name" value="PbH1"/>
    <property type="match status" value="2"/>
</dbReference>
<dbReference type="PANTHER" id="PTHR31375">
    <property type="match status" value="1"/>
</dbReference>
<evidence type="ECO:0000256" key="1">
    <source>
        <dbReference type="ARBA" id="ARBA00004191"/>
    </source>
</evidence>
<comment type="caution">
    <text evidence="9">The sequence shown here is derived from an EMBL/GenBank/DDBJ whole genome shotgun (WGS) entry which is preliminary data.</text>
</comment>
<sequence length="169" mass="18401">MQIFGTILAPLRDSWGACSRRWLSFTDVDSMIVNGSGVINGQGEDWWGDALLFQRCDGLQLSGLTHINGPGFHVYVVHSKNVTISNVTITAPEHSRNTDGIDISNSQGVIIRDSIIGTGDDCIAIKGGTKFLDISNVKCGPGHGIRFVKILITDVNYMASYVSIVFEER</sequence>
<dbReference type="SUPFAM" id="SSF51126">
    <property type="entry name" value="Pectin lyase-like"/>
    <property type="match status" value="1"/>
</dbReference>
<dbReference type="InterPro" id="IPR011050">
    <property type="entry name" value="Pectin_lyase_fold/virulence"/>
</dbReference>
<keyword evidence="7" id="KW-0961">Cell wall biogenesis/degradation</keyword>
<evidence type="ECO:0000256" key="2">
    <source>
        <dbReference type="ARBA" id="ARBA00008834"/>
    </source>
</evidence>
<dbReference type="OrthoDB" id="187139at2759"/>
<organism evidence="9 10">
    <name type="scientific">Lupinus albus</name>
    <name type="common">White lupine</name>
    <name type="synonym">Lupinus termis</name>
    <dbReference type="NCBI Taxonomy" id="3870"/>
    <lineage>
        <taxon>Eukaryota</taxon>
        <taxon>Viridiplantae</taxon>
        <taxon>Streptophyta</taxon>
        <taxon>Embryophyta</taxon>
        <taxon>Tracheophyta</taxon>
        <taxon>Spermatophyta</taxon>
        <taxon>Magnoliopsida</taxon>
        <taxon>eudicotyledons</taxon>
        <taxon>Gunneridae</taxon>
        <taxon>Pentapetalae</taxon>
        <taxon>rosids</taxon>
        <taxon>fabids</taxon>
        <taxon>Fabales</taxon>
        <taxon>Fabaceae</taxon>
        <taxon>Papilionoideae</taxon>
        <taxon>50 kb inversion clade</taxon>
        <taxon>genistoids sensu lato</taxon>
        <taxon>core genistoids</taxon>
        <taxon>Genisteae</taxon>
        <taxon>Lupinus</taxon>
    </lineage>
</organism>
<dbReference type="Proteomes" id="UP000447434">
    <property type="component" value="Chromosome 19"/>
</dbReference>
<evidence type="ECO:0000256" key="5">
    <source>
        <dbReference type="ARBA" id="ARBA00022801"/>
    </source>
</evidence>
<protein>
    <submittedName>
        <fullName evidence="9">Putative polygalacturonase</fullName>
    </submittedName>
</protein>
<keyword evidence="3" id="KW-0134">Cell wall</keyword>
<evidence type="ECO:0000256" key="4">
    <source>
        <dbReference type="ARBA" id="ARBA00022525"/>
    </source>
</evidence>
<dbReference type="GO" id="GO:0071555">
    <property type="term" value="P:cell wall organization"/>
    <property type="evidence" value="ECO:0007669"/>
    <property type="project" value="UniProtKB-KW"/>
</dbReference>
<dbReference type="Gene3D" id="2.160.20.10">
    <property type="entry name" value="Single-stranded right-handed beta-helix, Pectin lyase-like"/>
    <property type="match status" value="1"/>
</dbReference>
<keyword evidence="10" id="KW-1185">Reference proteome</keyword>
<dbReference type="EMBL" id="WOCE01000019">
    <property type="protein sequence ID" value="KAE9592391.1"/>
    <property type="molecule type" value="Genomic_DNA"/>
</dbReference>
<accession>A0A6A4NTN0</accession>
<evidence type="ECO:0000313" key="10">
    <source>
        <dbReference type="Proteomes" id="UP000447434"/>
    </source>
</evidence>
<evidence type="ECO:0000256" key="3">
    <source>
        <dbReference type="ARBA" id="ARBA00022512"/>
    </source>
</evidence>
<dbReference type="Pfam" id="PF00295">
    <property type="entry name" value="Glyco_hydro_28"/>
    <property type="match status" value="1"/>
</dbReference>
<evidence type="ECO:0000256" key="8">
    <source>
        <dbReference type="RuleBase" id="RU361169"/>
    </source>
</evidence>
<keyword evidence="6 8" id="KW-0326">Glycosidase</keyword>